<dbReference type="PATRIC" id="fig|1618607.3.peg.323"/>
<comment type="caution">
    <text evidence="2">The sequence shown here is derived from an EMBL/GenBank/DDBJ whole genome shotgun (WGS) entry which is preliminary data.</text>
</comment>
<dbReference type="AlphaFoldDB" id="A0A0G1Y2P7"/>
<name>A0A0G1Y2P7_9BACT</name>
<proteinExistence type="predicted"/>
<reference evidence="2 3" key="1">
    <citation type="journal article" date="2015" name="Nature">
        <title>rRNA introns, odd ribosomes, and small enigmatic genomes across a large radiation of phyla.</title>
        <authorList>
            <person name="Brown C.T."/>
            <person name="Hug L.A."/>
            <person name="Thomas B.C."/>
            <person name="Sharon I."/>
            <person name="Castelle C.J."/>
            <person name="Singh A."/>
            <person name="Wilkins M.J."/>
            <person name="Williams K.H."/>
            <person name="Banfield J.F."/>
        </authorList>
    </citation>
    <scope>NUCLEOTIDE SEQUENCE [LARGE SCALE GENOMIC DNA]</scope>
</reference>
<dbReference type="Proteomes" id="UP000033852">
    <property type="component" value="Unassembled WGS sequence"/>
</dbReference>
<dbReference type="PANTHER" id="PTHR37953">
    <property type="entry name" value="UPF0127 PROTEIN MJ1496"/>
    <property type="match status" value="1"/>
</dbReference>
<dbReference type="InterPro" id="IPR038695">
    <property type="entry name" value="Saro_0823-like_sf"/>
</dbReference>
<evidence type="ECO:0000313" key="3">
    <source>
        <dbReference type="Proteomes" id="UP000033852"/>
    </source>
</evidence>
<dbReference type="PANTHER" id="PTHR37953:SF1">
    <property type="entry name" value="UPF0127 PROTEIN MJ1496"/>
    <property type="match status" value="1"/>
</dbReference>
<evidence type="ECO:0000313" key="2">
    <source>
        <dbReference type="EMBL" id="KKW37708.1"/>
    </source>
</evidence>
<organism evidence="2 3">
    <name type="scientific">Candidatus Adlerbacteria bacterium GW2011_GWB1_54_7</name>
    <dbReference type="NCBI Taxonomy" id="1618607"/>
    <lineage>
        <taxon>Bacteria</taxon>
        <taxon>Candidatus Adleribacteriota</taxon>
    </lineage>
</organism>
<accession>A0A0G1Y2P7</accession>
<evidence type="ECO:0008006" key="4">
    <source>
        <dbReference type="Google" id="ProtNLM"/>
    </source>
</evidence>
<keyword evidence="1" id="KW-0472">Membrane</keyword>
<gene>
    <name evidence="2" type="ORF">UY86_C0004G0037</name>
</gene>
<protein>
    <recommendedName>
        <fullName evidence="4">DUF192 domain-containing protein</fullName>
    </recommendedName>
</protein>
<dbReference type="EMBL" id="LCRR01000004">
    <property type="protein sequence ID" value="KKW37708.1"/>
    <property type="molecule type" value="Genomic_DNA"/>
</dbReference>
<keyword evidence="1" id="KW-1133">Transmembrane helix</keyword>
<dbReference type="Pfam" id="PF02643">
    <property type="entry name" value="DUF192"/>
    <property type="match status" value="1"/>
</dbReference>
<dbReference type="Gene3D" id="2.60.120.1140">
    <property type="entry name" value="Protein of unknown function DUF192"/>
    <property type="match status" value="1"/>
</dbReference>
<keyword evidence="1" id="KW-0812">Transmembrane</keyword>
<dbReference type="InterPro" id="IPR003795">
    <property type="entry name" value="DUF192"/>
</dbReference>
<feature type="transmembrane region" description="Helical" evidence="1">
    <location>
        <begin position="6"/>
        <end position="27"/>
    </location>
</feature>
<sequence length="147" mass="16097">MTVVARYLIVLILMAAVIAAAIVFSNYQQGRILISIGGAKVEVEIADSTAERIRGLSGRDPLPEGKGMLFIFESDGYHGIWMRDMRFALDIVWADAKGKIVTVARNVAPETYPKVFEPSALARYVLEVPAGFAKRNSIAEGDKIVLK</sequence>
<evidence type="ECO:0000256" key="1">
    <source>
        <dbReference type="SAM" id="Phobius"/>
    </source>
</evidence>